<evidence type="ECO:0000313" key="2">
    <source>
        <dbReference type="Proteomes" id="UP000002296"/>
    </source>
</evidence>
<gene>
    <name evidence="1" type="ORF">Tc00.1047053509897.260</name>
</gene>
<dbReference type="GeneID" id="3552748"/>
<sequence>MGETRPCIAPLHFPTTQVLRARTKQQTESECTQTQSIPSLAEAHYSHGVTTFGDTPAVAEGMEFPCQPREETQQLCGVKAAASRCCPQFTWQEEFHARIVPDTSLFECTSTEHVKKIPARKTAIKHVKSRSVFSDGAGEQSYTIQSK</sequence>
<organism evidence="1 2">
    <name type="scientific">Trypanosoma cruzi (strain CL Brener)</name>
    <dbReference type="NCBI Taxonomy" id="353153"/>
    <lineage>
        <taxon>Eukaryota</taxon>
        <taxon>Discoba</taxon>
        <taxon>Euglenozoa</taxon>
        <taxon>Kinetoplastea</taxon>
        <taxon>Metakinetoplastina</taxon>
        <taxon>Trypanosomatida</taxon>
        <taxon>Trypanosomatidae</taxon>
        <taxon>Trypanosoma</taxon>
        <taxon>Schizotrypanum</taxon>
    </lineage>
</organism>
<keyword evidence="2" id="KW-1185">Reference proteome</keyword>
<dbReference type="InParanoid" id="Q4E0I9"/>
<dbReference type="EMBL" id="AAHK01000061">
    <property type="protein sequence ID" value="EAN98295.1"/>
    <property type="molecule type" value="Genomic_DNA"/>
</dbReference>
<dbReference type="Proteomes" id="UP000002296">
    <property type="component" value="Unassembled WGS sequence"/>
</dbReference>
<accession>Q4E0I9</accession>
<dbReference type="RefSeq" id="XP_820146.1">
    <property type="nucleotide sequence ID" value="XM_815053.1"/>
</dbReference>
<dbReference type="KEGG" id="tcr:509897.260"/>
<dbReference type="AlphaFoldDB" id="Q4E0I9"/>
<evidence type="ECO:0000313" key="1">
    <source>
        <dbReference type="EMBL" id="EAN98295.1"/>
    </source>
</evidence>
<protein>
    <submittedName>
        <fullName evidence="1">Uncharacterized protein</fullName>
    </submittedName>
</protein>
<dbReference type="PaxDb" id="353153-Q4E0I9"/>
<name>Q4E0I9_TRYCC</name>
<comment type="caution">
    <text evidence="1">The sequence shown here is derived from an EMBL/GenBank/DDBJ whole genome shotgun (WGS) entry which is preliminary data.</text>
</comment>
<proteinExistence type="predicted"/>
<reference evidence="1 2" key="1">
    <citation type="journal article" date="2005" name="Science">
        <title>The genome sequence of Trypanosoma cruzi, etiologic agent of Chagas disease.</title>
        <authorList>
            <person name="El-Sayed N.M."/>
            <person name="Myler P.J."/>
            <person name="Bartholomeu D.C."/>
            <person name="Nilsson D."/>
            <person name="Aggarwal G."/>
            <person name="Tran A.N."/>
            <person name="Ghedin E."/>
            <person name="Worthey E.A."/>
            <person name="Delcher A.L."/>
            <person name="Blandin G."/>
            <person name="Westenberger S.J."/>
            <person name="Caler E."/>
            <person name="Cerqueira G.C."/>
            <person name="Branche C."/>
            <person name="Haas B."/>
            <person name="Anupama A."/>
            <person name="Arner E."/>
            <person name="Aslund L."/>
            <person name="Attipoe P."/>
            <person name="Bontempi E."/>
            <person name="Bringaud F."/>
            <person name="Burton P."/>
            <person name="Cadag E."/>
            <person name="Campbell D.A."/>
            <person name="Carrington M."/>
            <person name="Crabtree J."/>
            <person name="Darban H."/>
            <person name="da Silveira J.F."/>
            <person name="de Jong P."/>
            <person name="Edwards K."/>
            <person name="Englund P.T."/>
            <person name="Fazelina G."/>
            <person name="Feldblyum T."/>
            <person name="Ferella M."/>
            <person name="Frasch A.C."/>
            <person name="Gull K."/>
            <person name="Horn D."/>
            <person name="Hou L."/>
            <person name="Huang Y."/>
            <person name="Kindlund E."/>
            <person name="Klingbeil M."/>
            <person name="Kluge S."/>
            <person name="Koo H."/>
            <person name="Lacerda D."/>
            <person name="Levin M.J."/>
            <person name="Lorenzi H."/>
            <person name="Louie T."/>
            <person name="Machado C.R."/>
            <person name="McCulloch R."/>
            <person name="McKenna A."/>
            <person name="Mizuno Y."/>
            <person name="Mottram J.C."/>
            <person name="Nelson S."/>
            <person name="Ochaya S."/>
            <person name="Osoegawa K."/>
            <person name="Pai G."/>
            <person name="Parsons M."/>
            <person name="Pentony M."/>
            <person name="Pettersson U."/>
            <person name="Pop M."/>
            <person name="Ramirez J.L."/>
            <person name="Rinta J."/>
            <person name="Robertson L."/>
            <person name="Salzberg S.L."/>
            <person name="Sanchez D.O."/>
            <person name="Seyler A."/>
            <person name="Sharma R."/>
            <person name="Shetty J."/>
            <person name="Simpson A.J."/>
            <person name="Sisk E."/>
            <person name="Tammi M.T."/>
            <person name="Tarleton R."/>
            <person name="Teixeira S."/>
            <person name="Van Aken S."/>
            <person name="Vogt C."/>
            <person name="Ward P.N."/>
            <person name="Wickstead B."/>
            <person name="Wortman J."/>
            <person name="White O."/>
            <person name="Fraser C.M."/>
            <person name="Stuart K.D."/>
            <person name="Andersson B."/>
        </authorList>
    </citation>
    <scope>NUCLEOTIDE SEQUENCE [LARGE SCALE GENOMIC DNA]</scope>
    <source>
        <strain evidence="1 2">CL Brener</strain>
    </source>
</reference>